<reference evidence="2" key="1">
    <citation type="submission" date="2019-09" db="EMBL/GenBank/DDBJ databases">
        <title>Mumia zhuanghuii sp. nov. isolated from the intestinal contents of plateau pika (Ochotona curzoniae) in the Qinghai-Tibet plateau of China.</title>
        <authorList>
            <person name="Tian Z."/>
        </authorList>
    </citation>
    <scope>NUCLEOTIDE SEQUENCE [LARGE SCALE GENOMIC DNA]</scope>
    <source>
        <strain evidence="2">L-033</strain>
    </source>
</reference>
<evidence type="ECO:0000313" key="2">
    <source>
        <dbReference type="Proteomes" id="UP000326838"/>
    </source>
</evidence>
<evidence type="ECO:0000313" key="1">
    <source>
        <dbReference type="EMBL" id="KAA9131163.1"/>
    </source>
</evidence>
<accession>A0A5N0T812</accession>
<dbReference type="Proteomes" id="UP000326838">
    <property type="component" value="Unassembled WGS sequence"/>
</dbReference>
<dbReference type="EMBL" id="VYUY01000018">
    <property type="protein sequence ID" value="KAA9131163.1"/>
    <property type="molecule type" value="Genomic_DNA"/>
</dbReference>
<sequence>MSLIAPTIYGIRVVSVGSITYAGVPLDGDVRVLEDVTLVRTREGTIHRLVERDGQVREAPLSNVEYDHVLGLFGVES</sequence>
<name>A0A5N0T812_9MICO</name>
<dbReference type="RefSeq" id="WP_150894634.1">
    <property type="nucleotide sequence ID" value="NZ_VYUY01000018.1"/>
</dbReference>
<keyword evidence="2" id="KW-1185">Reference proteome</keyword>
<protein>
    <submittedName>
        <fullName evidence="1">Uncharacterized protein</fullName>
    </submittedName>
</protein>
<comment type="caution">
    <text evidence="1">The sequence shown here is derived from an EMBL/GenBank/DDBJ whole genome shotgun (WGS) entry which is preliminary data.</text>
</comment>
<organism evidence="1 2">
    <name type="scientific">Microbacterium caowuchunii</name>
    <dbReference type="NCBI Taxonomy" id="2614638"/>
    <lineage>
        <taxon>Bacteria</taxon>
        <taxon>Bacillati</taxon>
        <taxon>Actinomycetota</taxon>
        <taxon>Actinomycetes</taxon>
        <taxon>Micrococcales</taxon>
        <taxon>Microbacteriaceae</taxon>
        <taxon>Microbacterium</taxon>
    </lineage>
</organism>
<proteinExistence type="predicted"/>
<gene>
    <name evidence="1" type="ORF">F6B40_12750</name>
</gene>
<dbReference type="AlphaFoldDB" id="A0A5N0T812"/>